<feature type="transmembrane region" description="Helical" evidence="5">
    <location>
        <begin position="86"/>
        <end position="111"/>
    </location>
</feature>
<dbReference type="PANTHER" id="PTHR19282:SF534">
    <property type="entry name" value="TETRASPANIN FAMILY-RELATED"/>
    <property type="match status" value="1"/>
</dbReference>
<dbReference type="InterPro" id="IPR008952">
    <property type="entry name" value="Tetraspanin_EC2_sf"/>
</dbReference>
<reference evidence="7" key="1">
    <citation type="submission" date="2016-11" db="UniProtKB">
        <authorList>
            <consortium name="WormBaseParasite"/>
        </authorList>
    </citation>
    <scope>IDENTIFICATION</scope>
</reference>
<dbReference type="PANTHER" id="PTHR19282">
    <property type="entry name" value="TETRASPANIN"/>
    <property type="match status" value="1"/>
</dbReference>
<feature type="transmembrane region" description="Helical" evidence="5">
    <location>
        <begin position="429"/>
        <end position="450"/>
    </location>
</feature>
<evidence type="ECO:0000256" key="3">
    <source>
        <dbReference type="ARBA" id="ARBA00022989"/>
    </source>
</evidence>
<dbReference type="Gene3D" id="1.10.1450.10">
    <property type="entry name" value="Tetraspanin"/>
    <property type="match status" value="1"/>
</dbReference>
<evidence type="ECO:0000256" key="2">
    <source>
        <dbReference type="ARBA" id="ARBA00022692"/>
    </source>
</evidence>
<dbReference type="PRINTS" id="PR00259">
    <property type="entry name" value="TMFOUR"/>
</dbReference>
<evidence type="ECO:0000256" key="5">
    <source>
        <dbReference type="SAM" id="Phobius"/>
    </source>
</evidence>
<protein>
    <submittedName>
        <fullName evidence="7">Tetraspanin</fullName>
    </submittedName>
</protein>
<keyword evidence="2 5" id="KW-0812">Transmembrane</keyword>
<feature type="transmembrane region" description="Helical" evidence="5">
    <location>
        <begin position="388"/>
        <end position="409"/>
    </location>
</feature>
<dbReference type="InterPro" id="IPR018499">
    <property type="entry name" value="Tetraspanin/Peripherin"/>
</dbReference>
<proteinExistence type="predicted"/>
<dbReference type="AlphaFoldDB" id="A0A1I8I334"/>
<evidence type="ECO:0000313" key="7">
    <source>
        <dbReference type="WBParaSite" id="maker-uti_cns_0009615-snap-gene-0.2-mRNA-1"/>
    </source>
</evidence>
<organism evidence="6 7">
    <name type="scientific">Macrostomum lignano</name>
    <dbReference type="NCBI Taxonomy" id="282301"/>
    <lineage>
        <taxon>Eukaryota</taxon>
        <taxon>Metazoa</taxon>
        <taxon>Spiralia</taxon>
        <taxon>Lophotrochozoa</taxon>
        <taxon>Platyhelminthes</taxon>
        <taxon>Rhabditophora</taxon>
        <taxon>Macrostomorpha</taxon>
        <taxon>Macrostomida</taxon>
        <taxon>Macrostomidae</taxon>
        <taxon>Macrostomum</taxon>
    </lineage>
</organism>
<keyword evidence="4 5" id="KW-0472">Membrane</keyword>
<dbReference type="GO" id="GO:0005886">
    <property type="term" value="C:plasma membrane"/>
    <property type="evidence" value="ECO:0007669"/>
    <property type="project" value="TreeGrafter"/>
</dbReference>
<evidence type="ECO:0000256" key="4">
    <source>
        <dbReference type="ARBA" id="ARBA00023136"/>
    </source>
</evidence>
<dbReference type="SUPFAM" id="SSF48652">
    <property type="entry name" value="Tetraspanin"/>
    <property type="match status" value="1"/>
</dbReference>
<dbReference type="WBParaSite" id="maker-uti_cns_0009615-snap-gene-0.2-mRNA-1">
    <property type="protein sequence ID" value="maker-uti_cns_0009615-snap-gene-0.2-mRNA-1"/>
    <property type="gene ID" value="maker-uti_cns_0009615-snap-gene-0.2"/>
</dbReference>
<feature type="transmembrane region" description="Helical" evidence="5">
    <location>
        <begin position="57"/>
        <end position="80"/>
    </location>
</feature>
<dbReference type="Proteomes" id="UP000095280">
    <property type="component" value="Unplaced"/>
</dbReference>
<keyword evidence="3 5" id="KW-1133">Transmembrane helix</keyword>
<dbReference type="Pfam" id="PF00335">
    <property type="entry name" value="Tetraspanin"/>
    <property type="match status" value="1"/>
</dbReference>
<accession>A0A1I8I334</accession>
<name>A0A1I8I334_9PLAT</name>
<evidence type="ECO:0000256" key="1">
    <source>
        <dbReference type="ARBA" id="ARBA00004141"/>
    </source>
</evidence>
<evidence type="ECO:0000313" key="6">
    <source>
        <dbReference type="Proteomes" id="UP000095280"/>
    </source>
</evidence>
<sequence>MSGRVTNSCMKMFLIVVNLLFLLTGIAILGVGIYLCTSADLGKYSELLAGVSLMRSLRYLLIGCGCFTILIAMCGCVGVCKENRCLLGVYVILLFLVLFINLAAAIMAVVYKGDFKGMVGEQFQDRLKRHYGNLTIKESKMFTEAIDKLQRNDKCCGWAGLDKQQNFFLSTPWYQQQSSNPAQFPDSCCGSGVLDSPAKKEKCVRPKNEQEAREGGFIHEHILCIICSVIICRQIASGNEGRSGGFGACIWLNCCHAVVVANSAALVESPVGSGQAGWRVGVRQQVAGEQPLGENGGLAVGFGAAPGRALSGGLGRDSGWPGGVGAIDISLPVHGLLQSLGSPEPCDPKKLPQKHWSLFCTPKYRNFPSEQARLHSSSDMLLLLFRRILLAAFGVFVFMGLATLGYGIYLAATTEIDLQNVEGLEVNGFTAIFNGLVDIAIGAMGFVAILKNKKFLLYLNISKYDT</sequence>
<keyword evidence="6" id="KW-1185">Reference proteome</keyword>
<feature type="transmembrane region" description="Helical" evidence="5">
    <location>
        <begin position="12"/>
        <end position="36"/>
    </location>
</feature>
<comment type="subcellular location">
    <subcellularLocation>
        <location evidence="1">Membrane</location>
        <topology evidence="1">Multi-pass membrane protein</topology>
    </subcellularLocation>
</comment>